<sequence length="96" mass="11404">MAAPTLSHSAMQGSLKNQMRAKQQQQKKKKKMVLCTPFVNHRAIKPLGIAEEREERRKQKILNQQRLRKERKLKQQNQKTDRTTFVLILIPDDLKW</sequence>
<name>K1Q206_MAGGI</name>
<dbReference type="HOGENOM" id="CLU_2361746_0_0_1"/>
<gene>
    <name evidence="1" type="ORF">CGI_10009949</name>
</gene>
<dbReference type="InParanoid" id="K1Q206"/>
<protein>
    <submittedName>
        <fullName evidence="1">Uncharacterized protein</fullName>
    </submittedName>
</protein>
<organism evidence="1">
    <name type="scientific">Magallana gigas</name>
    <name type="common">Pacific oyster</name>
    <name type="synonym">Crassostrea gigas</name>
    <dbReference type="NCBI Taxonomy" id="29159"/>
    <lineage>
        <taxon>Eukaryota</taxon>
        <taxon>Metazoa</taxon>
        <taxon>Spiralia</taxon>
        <taxon>Lophotrochozoa</taxon>
        <taxon>Mollusca</taxon>
        <taxon>Bivalvia</taxon>
        <taxon>Autobranchia</taxon>
        <taxon>Pteriomorphia</taxon>
        <taxon>Ostreida</taxon>
        <taxon>Ostreoidea</taxon>
        <taxon>Ostreidae</taxon>
        <taxon>Magallana</taxon>
    </lineage>
</organism>
<evidence type="ECO:0000313" key="1">
    <source>
        <dbReference type="EMBL" id="EKC25389.1"/>
    </source>
</evidence>
<proteinExistence type="predicted"/>
<dbReference type="EMBL" id="JH818191">
    <property type="protein sequence ID" value="EKC25389.1"/>
    <property type="molecule type" value="Genomic_DNA"/>
</dbReference>
<accession>K1Q206</accession>
<reference evidence="1" key="1">
    <citation type="journal article" date="2012" name="Nature">
        <title>The oyster genome reveals stress adaptation and complexity of shell formation.</title>
        <authorList>
            <person name="Zhang G."/>
            <person name="Fang X."/>
            <person name="Guo X."/>
            <person name="Li L."/>
            <person name="Luo R."/>
            <person name="Xu F."/>
            <person name="Yang P."/>
            <person name="Zhang L."/>
            <person name="Wang X."/>
            <person name="Qi H."/>
            <person name="Xiong Z."/>
            <person name="Que H."/>
            <person name="Xie Y."/>
            <person name="Holland P.W."/>
            <person name="Paps J."/>
            <person name="Zhu Y."/>
            <person name="Wu F."/>
            <person name="Chen Y."/>
            <person name="Wang J."/>
            <person name="Peng C."/>
            <person name="Meng J."/>
            <person name="Yang L."/>
            <person name="Liu J."/>
            <person name="Wen B."/>
            <person name="Zhang N."/>
            <person name="Huang Z."/>
            <person name="Zhu Q."/>
            <person name="Feng Y."/>
            <person name="Mount A."/>
            <person name="Hedgecock D."/>
            <person name="Xu Z."/>
            <person name="Liu Y."/>
            <person name="Domazet-Loso T."/>
            <person name="Du Y."/>
            <person name="Sun X."/>
            <person name="Zhang S."/>
            <person name="Liu B."/>
            <person name="Cheng P."/>
            <person name="Jiang X."/>
            <person name="Li J."/>
            <person name="Fan D."/>
            <person name="Wang W."/>
            <person name="Fu W."/>
            <person name="Wang T."/>
            <person name="Wang B."/>
            <person name="Zhang J."/>
            <person name="Peng Z."/>
            <person name="Li Y."/>
            <person name="Li N."/>
            <person name="Wang J."/>
            <person name="Chen M."/>
            <person name="He Y."/>
            <person name="Tan F."/>
            <person name="Song X."/>
            <person name="Zheng Q."/>
            <person name="Huang R."/>
            <person name="Yang H."/>
            <person name="Du X."/>
            <person name="Chen L."/>
            <person name="Yang M."/>
            <person name="Gaffney P.M."/>
            <person name="Wang S."/>
            <person name="Luo L."/>
            <person name="She Z."/>
            <person name="Ming Y."/>
            <person name="Huang W."/>
            <person name="Zhang S."/>
            <person name="Huang B."/>
            <person name="Zhang Y."/>
            <person name="Qu T."/>
            <person name="Ni P."/>
            <person name="Miao G."/>
            <person name="Wang J."/>
            <person name="Wang Q."/>
            <person name="Steinberg C.E."/>
            <person name="Wang H."/>
            <person name="Li N."/>
            <person name="Qian L."/>
            <person name="Zhang G."/>
            <person name="Li Y."/>
            <person name="Yang H."/>
            <person name="Liu X."/>
            <person name="Wang J."/>
            <person name="Yin Y."/>
            <person name="Wang J."/>
        </authorList>
    </citation>
    <scope>NUCLEOTIDE SEQUENCE [LARGE SCALE GENOMIC DNA]</scope>
    <source>
        <strain evidence="1">05x7-T-G4-1.051#20</strain>
    </source>
</reference>
<dbReference type="AlphaFoldDB" id="K1Q206"/>